<sequence>MTTRNHCAESHTVHRQCVDHDDKVGTYTPFIGRSDEGADAAETREPCYFVNGTAGDSRS</sequence>
<reference evidence="1" key="1">
    <citation type="submission" date="2020-10" db="EMBL/GenBank/DDBJ databases">
        <title>Bacterium isolated from coastal waters sediment.</title>
        <authorList>
            <person name="Chen R.-J."/>
            <person name="Lu D.-C."/>
            <person name="Zhu K.-L."/>
            <person name="Du Z.-J."/>
        </authorList>
    </citation>
    <scope>NUCLEOTIDE SEQUENCE</scope>
    <source>
        <strain evidence="1">N1Y112</strain>
    </source>
</reference>
<evidence type="ECO:0000313" key="1">
    <source>
        <dbReference type="EMBL" id="MBE9397580.1"/>
    </source>
</evidence>
<proteinExistence type="predicted"/>
<dbReference type="RefSeq" id="WP_193953132.1">
    <property type="nucleotide sequence ID" value="NZ_JADEYS010000008.1"/>
</dbReference>
<name>A0A8J7K5W4_9GAMM</name>
<gene>
    <name evidence="1" type="ORF">IOQ59_09945</name>
</gene>
<dbReference type="AlphaFoldDB" id="A0A8J7K5W4"/>
<accession>A0A8J7K5W4</accession>
<comment type="caution">
    <text evidence="1">The sequence shown here is derived from an EMBL/GenBank/DDBJ whole genome shotgun (WGS) entry which is preliminary data.</text>
</comment>
<evidence type="ECO:0000313" key="2">
    <source>
        <dbReference type="Proteomes" id="UP000640333"/>
    </source>
</evidence>
<protein>
    <submittedName>
        <fullName evidence="1">Uncharacterized protein</fullName>
    </submittedName>
</protein>
<organism evidence="1 2">
    <name type="scientific">Pontibacterium sinense</name>
    <dbReference type="NCBI Taxonomy" id="2781979"/>
    <lineage>
        <taxon>Bacteria</taxon>
        <taxon>Pseudomonadati</taxon>
        <taxon>Pseudomonadota</taxon>
        <taxon>Gammaproteobacteria</taxon>
        <taxon>Oceanospirillales</taxon>
        <taxon>Oceanospirillaceae</taxon>
        <taxon>Pontibacterium</taxon>
    </lineage>
</organism>
<dbReference type="EMBL" id="JADEYS010000008">
    <property type="protein sequence ID" value="MBE9397580.1"/>
    <property type="molecule type" value="Genomic_DNA"/>
</dbReference>
<keyword evidence="2" id="KW-1185">Reference proteome</keyword>
<dbReference type="Proteomes" id="UP000640333">
    <property type="component" value="Unassembled WGS sequence"/>
</dbReference>